<comment type="similarity">
    <text evidence="2">Belongs to the binding-protein-dependent transport system permease family. FecCD subfamily.</text>
</comment>
<evidence type="ECO:0000256" key="4">
    <source>
        <dbReference type="ARBA" id="ARBA00022475"/>
    </source>
</evidence>
<protein>
    <submittedName>
        <fullName evidence="9">Iron ABC transporter</fullName>
    </submittedName>
    <submittedName>
        <fullName evidence="10">Iron complex transport system permease protein</fullName>
    </submittedName>
</protein>
<dbReference type="Gene3D" id="1.10.3470.10">
    <property type="entry name" value="ABC transporter involved in vitamin B12 uptake, BtuC"/>
    <property type="match status" value="1"/>
</dbReference>
<evidence type="ECO:0000313" key="12">
    <source>
        <dbReference type="Proteomes" id="UP000182836"/>
    </source>
</evidence>
<evidence type="ECO:0000256" key="3">
    <source>
        <dbReference type="ARBA" id="ARBA00022448"/>
    </source>
</evidence>
<organism evidence="9 11">
    <name type="scientific">Aneurinibacillus migulanus</name>
    <name type="common">Bacillus migulanus</name>
    <dbReference type="NCBI Taxonomy" id="47500"/>
    <lineage>
        <taxon>Bacteria</taxon>
        <taxon>Bacillati</taxon>
        <taxon>Bacillota</taxon>
        <taxon>Bacilli</taxon>
        <taxon>Bacillales</taxon>
        <taxon>Paenibacillaceae</taxon>
        <taxon>Aneurinibacillus group</taxon>
        <taxon>Aneurinibacillus</taxon>
    </lineage>
</organism>
<dbReference type="GeneID" id="42304294"/>
<comment type="subcellular location">
    <subcellularLocation>
        <location evidence="1">Cell membrane</location>
        <topology evidence="1">Multi-pass membrane protein</topology>
    </subcellularLocation>
</comment>
<evidence type="ECO:0000256" key="2">
    <source>
        <dbReference type="ARBA" id="ARBA00007935"/>
    </source>
</evidence>
<proteinExistence type="inferred from homology"/>
<feature type="transmembrane region" description="Helical" evidence="8">
    <location>
        <begin position="9"/>
        <end position="31"/>
    </location>
</feature>
<keyword evidence="11" id="KW-1185">Reference proteome</keyword>
<keyword evidence="3" id="KW-0813">Transport</keyword>
<dbReference type="AlphaFoldDB" id="A0A0D1UW11"/>
<sequence length="331" mass="34972">MLQSRSSKLLCFLLSIVFLIFGVICNILYGYHTYSLATLIEALFHFNGSKAHITIMTINIPRALIAVSVGGSLAVAGAIMQAFTRNPLASPSIFGINAGAVLFITIALSFIDSALPLLTLVWVGFFGAALTALLVYIVGLLGRGETNLRIVLAGAAIAAFCSSLTSIISLIKNENMDTVLFWLVGSIAGRDMEHLLSVLPYMMIAIIAAFLISGSVNVLSMGEDVAKGLGQRTALIKGLIAVIVVLLAGASVSIAGPIGFVGLVVPHISRFIAGLDYRWVIPYCAILGGNLLIYADLVSRLLLSSANLPIGVATAIMGVPFFVYLARKRIS</sequence>
<dbReference type="PATRIC" id="fig|47500.8.peg.4013"/>
<dbReference type="Pfam" id="PF01032">
    <property type="entry name" value="FecCD"/>
    <property type="match status" value="1"/>
</dbReference>
<feature type="transmembrane region" description="Helical" evidence="8">
    <location>
        <begin position="88"/>
        <end position="111"/>
    </location>
</feature>
<accession>A0A0D1UW11</accession>
<dbReference type="CDD" id="cd06550">
    <property type="entry name" value="TM_ABC_iron-siderophores_like"/>
    <property type="match status" value="1"/>
</dbReference>
<dbReference type="InterPro" id="IPR037294">
    <property type="entry name" value="ABC_BtuC-like"/>
</dbReference>
<feature type="transmembrane region" description="Helical" evidence="8">
    <location>
        <begin position="239"/>
        <end position="265"/>
    </location>
</feature>
<evidence type="ECO:0000256" key="7">
    <source>
        <dbReference type="ARBA" id="ARBA00023136"/>
    </source>
</evidence>
<evidence type="ECO:0000256" key="8">
    <source>
        <dbReference type="SAM" id="Phobius"/>
    </source>
</evidence>
<evidence type="ECO:0000313" key="11">
    <source>
        <dbReference type="Proteomes" id="UP000037269"/>
    </source>
</evidence>
<evidence type="ECO:0000313" key="10">
    <source>
        <dbReference type="EMBL" id="SDJ13649.1"/>
    </source>
</evidence>
<keyword evidence="6 8" id="KW-1133">Transmembrane helix</keyword>
<feature type="transmembrane region" description="Helical" evidence="8">
    <location>
        <begin position="198"/>
        <end position="219"/>
    </location>
</feature>
<keyword evidence="7 8" id="KW-0472">Membrane</keyword>
<reference evidence="9 11" key="1">
    <citation type="submission" date="2015-07" db="EMBL/GenBank/DDBJ databases">
        <title>Fjat-14205 dsm 2895.</title>
        <authorList>
            <person name="Liu B."/>
            <person name="Wang J."/>
            <person name="Zhu Y."/>
            <person name="Liu G."/>
            <person name="Chen Q."/>
            <person name="Chen Z."/>
            <person name="Lan J."/>
            <person name="Che J."/>
            <person name="Ge C."/>
            <person name="Shi H."/>
            <person name="Pan Z."/>
            <person name="Liu X."/>
        </authorList>
    </citation>
    <scope>NUCLEOTIDE SEQUENCE [LARGE SCALE GENOMIC DNA]</scope>
    <source>
        <strain evidence="9 11">DSM 2895</strain>
    </source>
</reference>
<evidence type="ECO:0000256" key="5">
    <source>
        <dbReference type="ARBA" id="ARBA00022692"/>
    </source>
</evidence>
<keyword evidence="5 8" id="KW-0812">Transmembrane</keyword>
<feature type="transmembrane region" description="Helical" evidence="8">
    <location>
        <begin position="277"/>
        <end position="295"/>
    </location>
</feature>
<evidence type="ECO:0000256" key="1">
    <source>
        <dbReference type="ARBA" id="ARBA00004651"/>
    </source>
</evidence>
<dbReference type="GO" id="GO:0005886">
    <property type="term" value="C:plasma membrane"/>
    <property type="evidence" value="ECO:0007669"/>
    <property type="project" value="UniProtKB-SubCell"/>
</dbReference>
<dbReference type="EMBL" id="LGUG01000004">
    <property type="protein sequence ID" value="KON94702.1"/>
    <property type="molecule type" value="Genomic_DNA"/>
</dbReference>
<feature type="transmembrane region" description="Helical" evidence="8">
    <location>
        <begin position="307"/>
        <end position="326"/>
    </location>
</feature>
<dbReference type="PANTHER" id="PTHR30472">
    <property type="entry name" value="FERRIC ENTEROBACTIN TRANSPORT SYSTEM PERMEASE PROTEIN"/>
    <property type="match status" value="1"/>
</dbReference>
<reference evidence="10 12" key="2">
    <citation type="submission" date="2016-10" db="EMBL/GenBank/DDBJ databases">
        <authorList>
            <person name="de Groot N.N."/>
        </authorList>
    </citation>
    <scope>NUCLEOTIDE SEQUENCE [LARGE SCALE GENOMIC DNA]</scope>
    <source>
        <strain evidence="10 12">DSM 2895</strain>
    </source>
</reference>
<dbReference type="Proteomes" id="UP000037269">
    <property type="component" value="Unassembled WGS sequence"/>
</dbReference>
<dbReference type="OrthoDB" id="9811721at2"/>
<keyword evidence="4" id="KW-1003">Cell membrane</keyword>
<evidence type="ECO:0000313" key="9">
    <source>
        <dbReference type="EMBL" id="KON94702.1"/>
    </source>
</evidence>
<feature type="transmembrane region" description="Helical" evidence="8">
    <location>
        <begin position="150"/>
        <end position="171"/>
    </location>
</feature>
<feature type="transmembrane region" description="Helical" evidence="8">
    <location>
        <begin position="51"/>
        <end position="76"/>
    </location>
</feature>
<dbReference type="STRING" id="47500.AF333_03600"/>
<feature type="transmembrane region" description="Helical" evidence="8">
    <location>
        <begin position="117"/>
        <end position="138"/>
    </location>
</feature>
<dbReference type="RefSeq" id="WP_043068462.1">
    <property type="nucleotide sequence ID" value="NZ_BJOA01000173.1"/>
</dbReference>
<dbReference type="FunFam" id="1.10.3470.10:FF:000001">
    <property type="entry name" value="Vitamin B12 ABC transporter permease BtuC"/>
    <property type="match status" value="1"/>
</dbReference>
<dbReference type="EMBL" id="FNED01000012">
    <property type="protein sequence ID" value="SDJ13649.1"/>
    <property type="molecule type" value="Genomic_DNA"/>
</dbReference>
<dbReference type="InterPro" id="IPR000522">
    <property type="entry name" value="ABC_transptr_permease_BtuC"/>
</dbReference>
<dbReference type="GO" id="GO:0022857">
    <property type="term" value="F:transmembrane transporter activity"/>
    <property type="evidence" value="ECO:0007669"/>
    <property type="project" value="InterPro"/>
</dbReference>
<dbReference type="Proteomes" id="UP000182836">
    <property type="component" value="Unassembled WGS sequence"/>
</dbReference>
<dbReference type="SUPFAM" id="SSF81345">
    <property type="entry name" value="ABC transporter involved in vitamin B12 uptake, BtuC"/>
    <property type="match status" value="1"/>
</dbReference>
<name>A0A0D1UW11_ANEMI</name>
<evidence type="ECO:0000256" key="6">
    <source>
        <dbReference type="ARBA" id="ARBA00022989"/>
    </source>
</evidence>
<dbReference type="GO" id="GO:0033214">
    <property type="term" value="P:siderophore-iron import into cell"/>
    <property type="evidence" value="ECO:0007669"/>
    <property type="project" value="TreeGrafter"/>
</dbReference>
<dbReference type="PANTHER" id="PTHR30472:SF65">
    <property type="entry name" value="SIDEROPHORE TRANSPORT SYSTEM PERMEASE PROTEIN YFIZ-RELATED"/>
    <property type="match status" value="1"/>
</dbReference>
<gene>
    <name evidence="9" type="ORF">AF333_03600</name>
    <name evidence="10" type="ORF">SAMN04487909_112110</name>
</gene>